<evidence type="ECO:0000313" key="3">
    <source>
        <dbReference type="Proteomes" id="UP000294865"/>
    </source>
</evidence>
<comment type="caution">
    <text evidence="2">The sequence shown here is derived from an EMBL/GenBank/DDBJ whole genome shotgun (WGS) entry which is preliminary data.</text>
</comment>
<dbReference type="SUPFAM" id="SSF52540">
    <property type="entry name" value="P-loop containing nucleoside triphosphate hydrolases"/>
    <property type="match status" value="1"/>
</dbReference>
<sequence length="268" mass="31297">MGKVISINNFKGGVSKTSTACLLAYILSEKRNKKVLVVDFDPQADATELLLRTFRKDMLEDLVALEKLSIYKGITETNRKAITIKLSDNMDLIPADFNLVGLPYHLIQLDSYQKVKILDEFLKGVRKEYDLIIIDTPPTISDFSNNAIYACDYSLIVMQTHRRSFRAVDKFAEHLVKFRDAYKNKFEILGIVPVMFSKQTKTDMTTLEDATATYKEHVFEHIIKHMERVKYWDEYGITEEDHWDRKTIQEYENLTDEFLERLEKMEAK</sequence>
<reference evidence="2 3" key="1">
    <citation type="submission" date="2019-01" db="EMBL/GenBank/DDBJ databases">
        <title>Draft genome sequences of Macrococcus caseolyticus, Macrococcus canis, Macrococcus bohemicus and Macrococcus goetzii.</title>
        <authorList>
            <person name="Mazhar S."/>
            <person name="Altermann E."/>
            <person name="Hill C."/>
            <person name="Mcauliffe O."/>
        </authorList>
    </citation>
    <scope>NUCLEOTIDE SEQUENCE [LARGE SCALE GENOMIC DNA]</scope>
    <source>
        <strain evidence="2 3">DPC7162</strain>
    </source>
</reference>
<dbReference type="InterPro" id="IPR027417">
    <property type="entry name" value="P-loop_NTPase"/>
</dbReference>
<dbReference type="Proteomes" id="UP000294865">
    <property type="component" value="Unassembled WGS sequence"/>
</dbReference>
<dbReference type="InterPro" id="IPR050678">
    <property type="entry name" value="DNA_Partitioning_ATPase"/>
</dbReference>
<organism evidence="2 3">
    <name type="scientific">Macrococcoides canis</name>
    <dbReference type="NCBI Taxonomy" id="1855823"/>
    <lineage>
        <taxon>Bacteria</taxon>
        <taxon>Bacillati</taxon>
        <taxon>Bacillota</taxon>
        <taxon>Bacilli</taxon>
        <taxon>Bacillales</taxon>
        <taxon>Staphylococcaceae</taxon>
        <taxon>Macrococcoides</taxon>
    </lineage>
</organism>
<name>A0A4R6C248_9STAP</name>
<dbReference type="Gene3D" id="3.40.50.300">
    <property type="entry name" value="P-loop containing nucleotide triphosphate hydrolases"/>
    <property type="match status" value="1"/>
</dbReference>
<evidence type="ECO:0000259" key="1">
    <source>
        <dbReference type="Pfam" id="PF13614"/>
    </source>
</evidence>
<dbReference type="AlphaFoldDB" id="A0A4R6C248"/>
<dbReference type="PANTHER" id="PTHR13696:SF98">
    <property type="entry name" value="PLASMID PARTITION PROTEIN A"/>
    <property type="match status" value="1"/>
</dbReference>
<accession>A0A4R6C248</accession>
<dbReference type="RefSeq" id="WP_133420378.1">
    <property type="nucleotide sequence ID" value="NZ_SDGS01000007.1"/>
</dbReference>
<protein>
    <submittedName>
        <fullName evidence="2">ParA family protein</fullName>
    </submittedName>
</protein>
<evidence type="ECO:0000313" key="2">
    <source>
        <dbReference type="EMBL" id="TDM15147.1"/>
    </source>
</evidence>
<proteinExistence type="predicted"/>
<dbReference type="InterPro" id="IPR025669">
    <property type="entry name" value="AAA_dom"/>
</dbReference>
<gene>
    <name evidence="2" type="ORF">ETI04_10585</name>
</gene>
<feature type="domain" description="AAA" evidence="1">
    <location>
        <begin position="3"/>
        <end position="188"/>
    </location>
</feature>
<dbReference type="Pfam" id="PF13614">
    <property type="entry name" value="AAA_31"/>
    <property type="match status" value="1"/>
</dbReference>
<dbReference type="CDD" id="cd02042">
    <property type="entry name" value="ParAB_family"/>
    <property type="match status" value="1"/>
</dbReference>
<dbReference type="EMBL" id="SDQG01000009">
    <property type="protein sequence ID" value="TDM15147.1"/>
    <property type="molecule type" value="Genomic_DNA"/>
</dbReference>
<dbReference type="PANTHER" id="PTHR13696">
    <property type="entry name" value="P-LOOP CONTAINING NUCLEOSIDE TRIPHOSPHATE HYDROLASE"/>
    <property type="match status" value="1"/>
</dbReference>